<sequence length="241" mass="26055">MIDTILAALDSAGVTAWRSSDADPSRTDTVPGLVTLVDPVVGGNLWPVHLPNDAPDTTGVYSLAGQGDIEVDGYRLSRVDTYVLSLRSPTFDPLRTMSDDLIARVAAHAGLESWEITDAATDYEFDPRQYRAHFELQATSLATAAPALPAAFVHPVQADAEPNAIGTFEVRQTVHEHIAVTLVAEQGDLDAQRQAVADALLGLETDDAVSPLEYAGGQRVAVSGRLVFWRELYRFQRLLST</sequence>
<protein>
    <submittedName>
        <fullName evidence="1">Uncharacterized protein</fullName>
    </submittedName>
</protein>
<accession>A0A7W5C0L7</accession>
<evidence type="ECO:0000313" key="1">
    <source>
        <dbReference type="EMBL" id="MBB3142194.1"/>
    </source>
</evidence>
<name>A0A7W5C0L7_9GAMM</name>
<comment type="caution">
    <text evidence="1">The sequence shown here is derived from an EMBL/GenBank/DDBJ whole genome shotgun (WGS) entry which is preliminary data.</text>
</comment>
<dbReference type="EMBL" id="JACHXM010000018">
    <property type="protein sequence ID" value="MBB3142194.1"/>
    <property type="molecule type" value="Genomic_DNA"/>
</dbReference>
<reference evidence="1 2" key="1">
    <citation type="submission" date="2020-08" db="EMBL/GenBank/DDBJ databases">
        <title>Genomic Encyclopedia of Type Strains, Phase III (KMG-III): the genomes of soil and plant-associated and newly described type strains.</title>
        <authorList>
            <person name="Whitman W."/>
        </authorList>
    </citation>
    <scope>NUCLEOTIDE SEQUENCE [LARGE SCALE GENOMIC DNA]</scope>
    <source>
        <strain evidence="1 2">CECT 5995</strain>
    </source>
</reference>
<keyword evidence="2" id="KW-1185">Reference proteome</keyword>
<dbReference type="RefSeq" id="WP_183388552.1">
    <property type="nucleotide sequence ID" value="NZ_JACHXM010000018.1"/>
</dbReference>
<dbReference type="AlphaFoldDB" id="A0A7W5C0L7"/>
<evidence type="ECO:0000313" key="2">
    <source>
        <dbReference type="Proteomes" id="UP000525987"/>
    </source>
</evidence>
<proteinExistence type="predicted"/>
<dbReference type="Proteomes" id="UP000525987">
    <property type="component" value="Unassembled WGS sequence"/>
</dbReference>
<gene>
    <name evidence="1" type="ORF">FHR96_003081</name>
</gene>
<organism evidence="1 2">
    <name type="scientific">Halomonas organivorans</name>
    <dbReference type="NCBI Taxonomy" id="257772"/>
    <lineage>
        <taxon>Bacteria</taxon>
        <taxon>Pseudomonadati</taxon>
        <taxon>Pseudomonadota</taxon>
        <taxon>Gammaproteobacteria</taxon>
        <taxon>Oceanospirillales</taxon>
        <taxon>Halomonadaceae</taxon>
        <taxon>Halomonas</taxon>
    </lineage>
</organism>